<feature type="compositionally biased region" description="Basic residues" evidence="1">
    <location>
        <begin position="78"/>
        <end position="89"/>
    </location>
</feature>
<feature type="compositionally biased region" description="Acidic residues" evidence="1">
    <location>
        <begin position="199"/>
        <end position="211"/>
    </location>
</feature>
<dbReference type="GeneID" id="29113271"/>
<dbReference type="RefSeq" id="XP_018383887.1">
    <property type="nucleotide sequence ID" value="XM_018527677.1"/>
</dbReference>
<feature type="compositionally biased region" description="Low complexity" evidence="1">
    <location>
        <begin position="1"/>
        <end position="15"/>
    </location>
</feature>
<feature type="region of interest" description="Disordered" evidence="1">
    <location>
        <begin position="1"/>
        <end position="25"/>
    </location>
</feature>
<evidence type="ECO:0000313" key="2">
    <source>
        <dbReference type="EMBL" id="OAG18466.1"/>
    </source>
</evidence>
<keyword evidence="3" id="KW-1185">Reference proteome</keyword>
<feature type="compositionally biased region" description="Polar residues" evidence="1">
    <location>
        <begin position="220"/>
        <end position="235"/>
    </location>
</feature>
<accession>A0A177DG58</accession>
<feature type="compositionally biased region" description="Polar residues" evidence="1">
    <location>
        <begin position="559"/>
        <end position="570"/>
    </location>
</feature>
<reference evidence="2 3" key="1">
    <citation type="submission" date="2016-05" db="EMBL/GenBank/DDBJ databases">
        <title>Comparative analysis of secretome profiles of manganese(II)-oxidizing ascomycete fungi.</title>
        <authorList>
            <consortium name="DOE Joint Genome Institute"/>
            <person name="Zeiner C.A."/>
            <person name="Purvine S.O."/>
            <person name="Zink E.M."/>
            <person name="Wu S."/>
            <person name="Pasa-Tolic L."/>
            <person name="Chaput D.L."/>
            <person name="Haridas S."/>
            <person name="Grigoriev I.V."/>
            <person name="Santelli C.M."/>
            <person name="Hansel C.M."/>
        </authorList>
    </citation>
    <scope>NUCLEOTIDE SEQUENCE [LARGE SCALE GENOMIC DNA]</scope>
    <source>
        <strain evidence="2 3">SRC1lrK2f</strain>
    </source>
</reference>
<dbReference type="Proteomes" id="UP000077248">
    <property type="component" value="Unassembled WGS sequence"/>
</dbReference>
<evidence type="ECO:0000256" key="1">
    <source>
        <dbReference type="SAM" id="MobiDB-lite"/>
    </source>
</evidence>
<dbReference type="KEGG" id="aalt:CC77DRAFT_1051612"/>
<feature type="region of interest" description="Disordered" evidence="1">
    <location>
        <begin position="183"/>
        <end position="236"/>
    </location>
</feature>
<dbReference type="VEuPathDB" id="FungiDB:CC77DRAFT_1051612"/>
<dbReference type="EMBL" id="KV441483">
    <property type="protein sequence ID" value="OAG18466.1"/>
    <property type="molecule type" value="Genomic_DNA"/>
</dbReference>
<gene>
    <name evidence="2" type="ORF">CC77DRAFT_1051612</name>
</gene>
<dbReference type="AlphaFoldDB" id="A0A177DG58"/>
<feature type="region of interest" description="Disordered" evidence="1">
    <location>
        <begin position="541"/>
        <end position="577"/>
    </location>
</feature>
<feature type="compositionally biased region" description="Polar residues" evidence="1">
    <location>
        <begin position="188"/>
        <end position="198"/>
    </location>
</feature>
<protein>
    <submittedName>
        <fullName evidence="2">Uncharacterized protein</fullName>
    </submittedName>
</protein>
<feature type="compositionally biased region" description="Low complexity" evidence="1">
    <location>
        <begin position="544"/>
        <end position="558"/>
    </location>
</feature>
<feature type="region of interest" description="Disordered" evidence="1">
    <location>
        <begin position="63"/>
        <end position="103"/>
    </location>
</feature>
<evidence type="ECO:0000313" key="3">
    <source>
        <dbReference type="Proteomes" id="UP000077248"/>
    </source>
</evidence>
<name>A0A177DG58_ALTAL</name>
<sequence length="726" mass="78842">MSASTATTTGSNTPANKVNASATLSEDESFHKIAAEAEAKHVANVATQNRKLEMVEKKLNEKLSSNGKALVLKDKPTRPTHRPTRKNRKPLSPPSNKEHDTRTAAVDIKATIKEKRQLAILSTSRPSLNYDRIIEQRVVNGVVERITQPDNSQHTSVVNKTLPIYSYVDIVEQRVVNNVAERIPESADTPQAAASNIDTDSDSAAESDNDTEEHVPKLVQESSTAHQSTDSLLERSSSVKAASATASSHVYDDVSMTDVDNEALLLSFAKEAALAAAPVELPVTAFKDQKPNKAKEKDAKASDLLKEVAMVDLEVPQKQLKLDTARTATGIADPTTLADDGYVTALLKMPNGPGVTRKSRNLHEKQVAMHITPFALPVTAPKQDKTLKANQKVVKVGGKKIVSCETDDSDFVASLLSKPNGPGERKKVHDLHNHLVQMHVPSYKLPFSAHGQKKTKRTKSVDTPVAKFIHGPVAVDASADDTELIVGDYASNVANLKAENSIHDKGTLIGSVSQINPFPINKAKDNLQQIDVRVTDTIEKQVIPDDTTPVTPPTSDLDFSSSGSDYPKSTKTSRRSSLVPAVDSIRRKAEKARTTFLGKTSLEMFVNILDFERCDGTTTKDDVCKAFASLAGCPIASLESVKIQRKIKLGGTSLYGFLHQLDFDDNDITLIGKVMKTFEEAAKNELVSSKLDLALWLAESSRDDGSHQGLHSQHASKLSAFRQIIA</sequence>
<organism evidence="2 3">
    <name type="scientific">Alternaria alternata</name>
    <name type="common">Alternaria rot fungus</name>
    <name type="synonym">Torula alternata</name>
    <dbReference type="NCBI Taxonomy" id="5599"/>
    <lineage>
        <taxon>Eukaryota</taxon>
        <taxon>Fungi</taxon>
        <taxon>Dikarya</taxon>
        <taxon>Ascomycota</taxon>
        <taxon>Pezizomycotina</taxon>
        <taxon>Dothideomycetes</taxon>
        <taxon>Pleosporomycetidae</taxon>
        <taxon>Pleosporales</taxon>
        <taxon>Pleosporineae</taxon>
        <taxon>Pleosporaceae</taxon>
        <taxon>Alternaria</taxon>
        <taxon>Alternaria sect. Alternaria</taxon>
        <taxon>Alternaria alternata complex</taxon>
    </lineage>
</organism>
<proteinExistence type="predicted"/>